<dbReference type="Proteomes" id="UP000199029">
    <property type="component" value="Unassembled WGS sequence"/>
</dbReference>
<feature type="domain" description="Zinc-ribbon" evidence="1">
    <location>
        <begin position="3"/>
        <end position="98"/>
    </location>
</feature>
<proteinExistence type="predicted"/>
<sequence>MKLFNCTHCQQVVYFENDSCERCNHALGFDATQQQMVALKPLGKHGKQWVAVHDQAEGTAYKHCANHAQQACNWLLPADANETLCQACSLNRTIPKLSEPEHITRWQNLEKAKHRLVFSLLQLGLPIVSKTENEETGLAFDFLADEQKPKGKKVLTGHDNGLITINIKEADDVEREMARRNMHEVYRTLLGHFRHEVGHYYWDRLIDNSPHLEECRRLFGDERADYAEALQKHYDQGAPADWNEHFISAYATTHPWEDWAETWAHYLHIVDTLQTALAYRIRVNPRVSEEADHLSTTITEDPYRLEDFAAIMEQWLPLSLALNSLNQSMGLPDAYPFVIPPAVVEKLAFIHRVCRKAGRPSPS</sequence>
<dbReference type="RefSeq" id="WP_092668551.1">
    <property type="nucleotide sequence ID" value="NZ_FOXS01000001.1"/>
</dbReference>
<name>A0A1I5TH13_HYMAR</name>
<protein>
    <recommendedName>
        <fullName evidence="1">Zinc-ribbon domain-containing protein</fullName>
    </recommendedName>
</protein>
<gene>
    <name evidence="2" type="ORF">SAMN04515668_0473</name>
</gene>
<dbReference type="Pfam" id="PF10005">
    <property type="entry name" value="Zn_ribbon_DZR_6"/>
    <property type="match status" value="1"/>
</dbReference>
<evidence type="ECO:0000313" key="3">
    <source>
        <dbReference type="Proteomes" id="UP000199029"/>
    </source>
</evidence>
<evidence type="ECO:0000313" key="2">
    <source>
        <dbReference type="EMBL" id="SFP82315.1"/>
    </source>
</evidence>
<organism evidence="2 3">
    <name type="scientific">Hymenobacter arizonensis</name>
    <name type="common">Siccationidurans arizonensis</name>
    <dbReference type="NCBI Taxonomy" id="1227077"/>
    <lineage>
        <taxon>Bacteria</taxon>
        <taxon>Pseudomonadati</taxon>
        <taxon>Bacteroidota</taxon>
        <taxon>Cytophagia</taxon>
        <taxon>Cytophagales</taxon>
        <taxon>Hymenobacteraceae</taxon>
        <taxon>Hymenobacter</taxon>
    </lineage>
</organism>
<dbReference type="OrthoDB" id="256753at2"/>
<dbReference type="AlphaFoldDB" id="A0A1I5TH13"/>
<dbReference type="STRING" id="1227077.SAMN04515668_0473"/>
<dbReference type="EMBL" id="FOXS01000001">
    <property type="protein sequence ID" value="SFP82315.1"/>
    <property type="molecule type" value="Genomic_DNA"/>
</dbReference>
<reference evidence="3" key="1">
    <citation type="submission" date="2016-10" db="EMBL/GenBank/DDBJ databases">
        <authorList>
            <person name="Varghese N."/>
            <person name="Submissions S."/>
        </authorList>
    </citation>
    <scope>NUCLEOTIDE SEQUENCE [LARGE SCALE GENOMIC DNA]</scope>
    <source>
        <strain evidence="3">OR362-8,ATCC BAA-1266,JCM 13504</strain>
    </source>
</reference>
<dbReference type="InterPro" id="IPR031321">
    <property type="entry name" value="UCP012641"/>
</dbReference>
<dbReference type="Pfam" id="PF15887">
    <property type="entry name" value="Peptidase_Mx"/>
    <property type="match status" value="1"/>
</dbReference>
<accession>A0A1I5TH13</accession>
<dbReference type="PIRSF" id="PIRSF012641">
    <property type="entry name" value="UCP012641"/>
    <property type="match status" value="1"/>
</dbReference>
<evidence type="ECO:0000259" key="1">
    <source>
        <dbReference type="Pfam" id="PF10005"/>
    </source>
</evidence>
<keyword evidence="3" id="KW-1185">Reference proteome</keyword>
<dbReference type="Gene3D" id="3.40.390.70">
    <property type="match status" value="1"/>
</dbReference>
<dbReference type="InterPro" id="IPR011201">
    <property type="entry name" value="Zinc-ribbon_6_bact"/>
</dbReference>